<feature type="chain" id="PRO_5006902136" description="LysM domain-containing protein" evidence="4">
    <location>
        <begin position="21"/>
        <end position="189"/>
    </location>
</feature>
<evidence type="ECO:0000313" key="7">
    <source>
        <dbReference type="Proteomes" id="UP000054988"/>
    </source>
</evidence>
<protein>
    <recommendedName>
        <fullName evidence="5">LysM domain-containing protein</fullName>
    </recommendedName>
</protein>
<dbReference type="SUPFAM" id="SSF54106">
    <property type="entry name" value="LysM domain"/>
    <property type="match status" value="2"/>
</dbReference>
<evidence type="ECO:0000256" key="1">
    <source>
        <dbReference type="ARBA" id="ARBA00022669"/>
    </source>
</evidence>
<sequence>MFSKSILAVTLPLLASSAIAGPCVRKYTVKAGDTCDKISAEQSVSTYQLAAINAGYIDELCHNLAIDDTICIGYENEDCDQTYVVKDGDTCSAITANHGIDMTLLLANNPQINDNCTNIYNGEVLNVCKDVIVPPTPDGKPVEITPPANATPASLGTPANTNTQQDNNQQDDDNDDHDDDESLPFCDEL</sequence>
<feature type="domain" description="LysM" evidence="5">
    <location>
        <begin position="25"/>
        <end position="72"/>
    </location>
</feature>
<dbReference type="PANTHER" id="PTHR34997">
    <property type="entry name" value="AM15"/>
    <property type="match status" value="1"/>
</dbReference>
<organism evidence="6 7">
    <name type="scientific">Moniliophthora roreri</name>
    <name type="common">Frosty pod rot fungus</name>
    <name type="synonym">Monilia roreri</name>
    <dbReference type="NCBI Taxonomy" id="221103"/>
    <lineage>
        <taxon>Eukaryota</taxon>
        <taxon>Fungi</taxon>
        <taxon>Dikarya</taxon>
        <taxon>Basidiomycota</taxon>
        <taxon>Agaricomycotina</taxon>
        <taxon>Agaricomycetes</taxon>
        <taxon>Agaricomycetidae</taxon>
        <taxon>Agaricales</taxon>
        <taxon>Marasmiineae</taxon>
        <taxon>Marasmiaceae</taxon>
        <taxon>Moniliophthora</taxon>
    </lineage>
</organism>
<evidence type="ECO:0000256" key="3">
    <source>
        <dbReference type="SAM" id="MobiDB-lite"/>
    </source>
</evidence>
<dbReference type="CDD" id="cd00118">
    <property type="entry name" value="LysM"/>
    <property type="match status" value="2"/>
</dbReference>
<evidence type="ECO:0000313" key="6">
    <source>
        <dbReference type="EMBL" id="KTB40055.1"/>
    </source>
</evidence>
<dbReference type="AlphaFoldDB" id="A0A0W0FUK4"/>
<comment type="caution">
    <text evidence="6">The sequence shown here is derived from an EMBL/GenBank/DDBJ whole genome shotgun (WGS) entry which is preliminary data.</text>
</comment>
<dbReference type="InterPro" id="IPR018392">
    <property type="entry name" value="LysM"/>
</dbReference>
<evidence type="ECO:0000259" key="5">
    <source>
        <dbReference type="PROSITE" id="PS51782"/>
    </source>
</evidence>
<accession>A0A0W0FUK4</accession>
<reference evidence="6 7" key="1">
    <citation type="submission" date="2015-12" db="EMBL/GenBank/DDBJ databases">
        <title>Draft genome sequence of Moniliophthora roreri, the causal agent of frosty pod rot of cacao.</title>
        <authorList>
            <person name="Aime M.C."/>
            <person name="Diaz-Valderrama J.R."/>
            <person name="Kijpornyongpan T."/>
            <person name="Phillips-Mora W."/>
        </authorList>
    </citation>
    <scope>NUCLEOTIDE SEQUENCE [LARGE SCALE GENOMIC DNA]</scope>
    <source>
        <strain evidence="6 7">MCA 2952</strain>
    </source>
</reference>
<proteinExistence type="predicted"/>
<feature type="region of interest" description="Disordered" evidence="3">
    <location>
        <begin position="138"/>
        <end position="189"/>
    </location>
</feature>
<dbReference type="InterPro" id="IPR052210">
    <property type="entry name" value="LysM1-like"/>
</dbReference>
<feature type="domain" description="LysM" evidence="5">
    <location>
        <begin position="81"/>
        <end position="127"/>
    </location>
</feature>
<gene>
    <name evidence="6" type="ORF">WG66_7337</name>
</gene>
<name>A0A0W0FUK4_MONRR</name>
<feature type="signal peptide" evidence="4">
    <location>
        <begin position="1"/>
        <end position="20"/>
    </location>
</feature>
<dbReference type="PANTHER" id="PTHR34997:SF1">
    <property type="entry name" value="PEPTIDOGLYCAN-BINDING LYSIN DOMAIN"/>
    <property type="match status" value="1"/>
</dbReference>
<keyword evidence="2" id="KW-0843">Virulence</keyword>
<dbReference type="Proteomes" id="UP000054988">
    <property type="component" value="Unassembled WGS sequence"/>
</dbReference>
<dbReference type="PROSITE" id="PS51782">
    <property type="entry name" value="LYSM"/>
    <property type="match status" value="2"/>
</dbReference>
<dbReference type="Pfam" id="PF01476">
    <property type="entry name" value="LysM"/>
    <property type="match status" value="2"/>
</dbReference>
<dbReference type="eggNOG" id="ENOG502S7VN">
    <property type="taxonomic scope" value="Eukaryota"/>
</dbReference>
<evidence type="ECO:0000256" key="2">
    <source>
        <dbReference type="ARBA" id="ARBA00023026"/>
    </source>
</evidence>
<dbReference type="Gene3D" id="3.10.350.10">
    <property type="entry name" value="LysM domain"/>
    <property type="match status" value="2"/>
</dbReference>
<dbReference type="InterPro" id="IPR036779">
    <property type="entry name" value="LysM_dom_sf"/>
</dbReference>
<feature type="compositionally biased region" description="Acidic residues" evidence="3">
    <location>
        <begin position="169"/>
        <end position="189"/>
    </location>
</feature>
<dbReference type="SMART" id="SM00257">
    <property type="entry name" value="LysM"/>
    <property type="match status" value="2"/>
</dbReference>
<evidence type="ECO:0000256" key="4">
    <source>
        <dbReference type="SAM" id="SignalP"/>
    </source>
</evidence>
<keyword evidence="4" id="KW-0732">Signal</keyword>
<dbReference type="GO" id="GO:0008061">
    <property type="term" value="F:chitin binding"/>
    <property type="evidence" value="ECO:0007669"/>
    <property type="project" value="UniProtKB-KW"/>
</dbReference>
<dbReference type="EMBL" id="LATX01001611">
    <property type="protein sequence ID" value="KTB40055.1"/>
    <property type="molecule type" value="Genomic_DNA"/>
</dbReference>
<keyword evidence="1" id="KW-0147">Chitin-binding</keyword>